<dbReference type="GeneID" id="27329030"/>
<name>A0A0D2A9B1_9EURO</name>
<dbReference type="HOGENOM" id="CLU_034568_1_0_1"/>
<reference evidence="6 7" key="1">
    <citation type="submission" date="2015-01" db="EMBL/GenBank/DDBJ databases">
        <title>The Genome Sequence of Exophiala spinifera CBS89968.</title>
        <authorList>
            <consortium name="The Broad Institute Genomics Platform"/>
            <person name="Cuomo C."/>
            <person name="de Hoog S."/>
            <person name="Gorbushina A."/>
            <person name="Stielow B."/>
            <person name="Teixiera M."/>
            <person name="Abouelleil A."/>
            <person name="Chapman S.B."/>
            <person name="Priest M."/>
            <person name="Young S.K."/>
            <person name="Wortman J."/>
            <person name="Nusbaum C."/>
            <person name="Birren B."/>
        </authorList>
    </citation>
    <scope>NUCLEOTIDE SEQUENCE [LARGE SCALE GENOMIC DNA]</scope>
    <source>
        <strain evidence="6 7">CBS 89968</strain>
    </source>
</reference>
<evidence type="ECO:0000256" key="4">
    <source>
        <dbReference type="ARBA" id="ARBA00023136"/>
    </source>
</evidence>
<protein>
    <submittedName>
        <fullName evidence="6">Uncharacterized protein</fullName>
    </submittedName>
</protein>
<organism evidence="6 7">
    <name type="scientific">Exophiala spinifera</name>
    <dbReference type="NCBI Taxonomy" id="91928"/>
    <lineage>
        <taxon>Eukaryota</taxon>
        <taxon>Fungi</taxon>
        <taxon>Dikarya</taxon>
        <taxon>Ascomycota</taxon>
        <taxon>Pezizomycotina</taxon>
        <taxon>Eurotiomycetes</taxon>
        <taxon>Chaetothyriomycetidae</taxon>
        <taxon>Chaetothyriales</taxon>
        <taxon>Herpotrichiellaceae</taxon>
        <taxon>Exophiala</taxon>
    </lineage>
</organism>
<evidence type="ECO:0000256" key="5">
    <source>
        <dbReference type="SAM" id="Phobius"/>
    </source>
</evidence>
<dbReference type="Gene3D" id="1.20.58.340">
    <property type="entry name" value="Magnesium transport protein CorA, transmembrane region"/>
    <property type="match status" value="1"/>
</dbReference>
<dbReference type="STRING" id="91928.A0A0D2A9B1"/>
<dbReference type="RefSeq" id="XP_016241583.1">
    <property type="nucleotide sequence ID" value="XM_016376307.1"/>
</dbReference>
<evidence type="ECO:0000256" key="3">
    <source>
        <dbReference type="ARBA" id="ARBA00022989"/>
    </source>
</evidence>
<dbReference type="Proteomes" id="UP000053328">
    <property type="component" value="Unassembled WGS sequence"/>
</dbReference>
<dbReference type="GO" id="GO:0016020">
    <property type="term" value="C:membrane"/>
    <property type="evidence" value="ECO:0007669"/>
    <property type="project" value="UniProtKB-SubCell"/>
</dbReference>
<dbReference type="OrthoDB" id="4112594at2759"/>
<dbReference type="InterPro" id="IPR045863">
    <property type="entry name" value="CorA_TM1_TM2"/>
</dbReference>
<dbReference type="GO" id="GO:0046873">
    <property type="term" value="F:metal ion transmembrane transporter activity"/>
    <property type="evidence" value="ECO:0007669"/>
    <property type="project" value="InterPro"/>
</dbReference>
<comment type="subcellular location">
    <subcellularLocation>
        <location evidence="1">Membrane</location>
        <topology evidence="1">Multi-pass membrane protein</topology>
    </subcellularLocation>
</comment>
<accession>A0A0D2A9B1</accession>
<proteinExistence type="predicted"/>
<keyword evidence="3 5" id="KW-1133">Transmembrane helix</keyword>
<evidence type="ECO:0000256" key="2">
    <source>
        <dbReference type="ARBA" id="ARBA00022692"/>
    </source>
</evidence>
<evidence type="ECO:0000256" key="1">
    <source>
        <dbReference type="ARBA" id="ARBA00004141"/>
    </source>
</evidence>
<gene>
    <name evidence="6" type="ORF">PV08_01947</name>
</gene>
<sequence length="472" mass="53093">MPRVVAIHVDPDGTLGPANEYQDSTALQTLLCQRTHTQTQSAAALRTIYILEALSPDFVAVLGSHFQLHPTLFADHDRLVALENRATGELGGIPFLPSAIHGRDFVSLKYHEPLRLSSPPPGFRNVCDVSGRHIAVTRIAGSFSDVVIARRKCTFWTRKTEGGGWDWLIVCDPPIKRILTNYSGQTGYNVTTVPYKGGYRDFMPLRNQIKNLSAPPRTSLLDDLIFYLYTYSDTLNPGDPLSLRVFIEKIIASHYLKLSELILTLIERIQFDFSRKRDLSSFVISAVEEQWSDVQALQRRIGEYQDDLEATMLQLRISFDHPDVDRDSDWKYSAVDYQFLYLRFKEIGQRANSLNGSTAALASLTNSRQAAAAQTLALEAAERSIREAKSVKALSILGVIFIPLAYVASLFSMSQPYNPGGEQFWVYFVVAFPMIGVVLLCYYTLELGYAAGGMRWPYRSVMAIVKQRLKQQ</sequence>
<feature type="transmembrane region" description="Helical" evidence="5">
    <location>
        <begin position="424"/>
        <end position="445"/>
    </location>
</feature>
<dbReference type="Pfam" id="PF01544">
    <property type="entry name" value="CorA"/>
    <property type="match status" value="1"/>
</dbReference>
<evidence type="ECO:0000313" key="7">
    <source>
        <dbReference type="Proteomes" id="UP000053328"/>
    </source>
</evidence>
<keyword evidence="4 5" id="KW-0472">Membrane</keyword>
<dbReference type="SUPFAM" id="SSF144083">
    <property type="entry name" value="Magnesium transport protein CorA, transmembrane region"/>
    <property type="match status" value="1"/>
</dbReference>
<dbReference type="EMBL" id="KN847492">
    <property type="protein sequence ID" value="KIW21367.1"/>
    <property type="molecule type" value="Genomic_DNA"/>
</dbReference>
<evidence type="ECO:0000313" key="6">
    <source>
        <dbReference type="EMBL" id="KIW21367.1"/>
    </source>
</evidence>
<keyword evidence="7" id="KW-1185">Reference proteome</keyword>
<keyword evidence="2 5" id="KW-0812">Transmembrane</keyword>
<feature type="transmembrane region" description="Helical" evidence="5">
    <location>
        <begin position="393"/>
        <end position="412"/>
    </location>
</feature>
<dbReference type="AlphaFoldDB" id="A0A0D2A9B1"/>
<dbReference type="VEuPathDB" id="FungiDB:PV08_01947"/>
<dbReference type="InterPro" id="IPR002523">
    <property type="entry name" value="MgTranspt_CorA/ZnTranspt_ZntB"/>
</dbReference>